<comment type="catalytic activity">
    <reaction evidence="6">
        <text>Couples ATP hydrolysis with the unwinding of duplex DNA by translocating in the 3'-5' direction.</text>
        <dbReference type="EC" id="5.6.2.4"/>
    </reaction>
</comment>
<keyword evidence="10" id="KW-0378">Hydrolase</keyword>
<evidence type="ECO:0000256" key="1">
    <source>
        <dbReference type="ARBA" id="ARBA00005446"/>
    </source>
</evidence>
<evidence type="ECO:0000256" key="3">
    <source>
        <dbReference type="ARBA" id="ARBA00022840"/>
    </source>
</evidence>
<organism evidence="10 11">
    <name type="scientific">Calothrix parietina FACHB-288</name>
    <dbReference type="NCBI Taxonomy" id="2692896"/>
    <lineage>
        <taxon>Bacteria</taxon>
        <taxon>Bacillati</taxon>
        <taxon>Cyanobacteriota</taxon>
        <taxon>Cyanophyceae</taxon>
        <taxon>Nostocales</taxon>
        <taxon>Calotrichaceae</taxon>
        <taxon>Calothrix</taxon>
    </lineage>
</organism>
<evidence type="ECO:0000313" key="11">
    <source>
        <dbReference type="Proteomes" id="UP000658514"/>
    </source>
</evidence>
<evidence type="ECO:0000256" key="4">
    <source>
        <dbReference type="ARBA" id="ARBA00023125"/>
    </source>
</evidence>
<dbReference type="RefSeq" id="WP_190551717.1">
    <property type="nucleotide sequence ID" value="NZ_CAWPNO010000138.1"/>
</dbReference>
<dbReference type="InterPro" id="IPR011545">
    <property type="entry name" value="DEAD/DEAH_box_helicase_dom"/>
</dbReference>
<proteinExistence type="inferred from homology"/>
<name>A0ABR8ALE0_9CYAN</name>
<dbReference type="EC" id="5.6.2.4" evidence="7"/>
<dbReference type="Pfam" id="PF00270">
    <property type="entry name" value="DEAD"/>
    <property type="match status" value="1"/>
</dbReference>
<dbReference type="SUPFAM" id="SSF52540">
    <property type="entry name" value="P-loop containing nucleoside triphosphate hydrolases"/>
    <property type="match status" value="1"/>
</dbReference>
<evidence type="ECO:0000313" key="10">
    <source>
        <dbReference type="EMBL" id="MBD2200614.1"/>
    </source>
</evidence>
<gene>
    <name evidence="10" type="ORF">H6G24_35080</name>
</gene>
<evidence type="ECO:0000256" key="7">
    <source>
        <dbReference type="ARBA" id="ARBA00034808"/>
    </source>
</evidence>
<dbReference type="GO" id="GO:0004386">
    <property type="term" value="F:helicase activity"/>
    <property type="evidence" value="ECO:0007669"/>
    <property type="project" value="UniProtKB-KW"/>
</dbReference>
<dbReference type="Proteomes" id="UP000658514">
    <property type="component" value="Unassembled WGS sequence"/>
</dbReference>
<dbReference type="Gene3D" id="3.40.50.300">
    <property type="entry name" value="P-loop containing nucleotide triphosphate hydrolases"/>
    <property type="match status" value="2"/>
</dbReference>
<dbReference type="SMART" id="SM00487">
    <property type="entry name" value="DEXDc"/>
    <property type="match status" value="1"/>
</dbReference>
<keyword evidence="11" id="KW-1185">Reference proteome</keyword>
<dbReference type="InterPro" id="IPR001650">
    <property type="entry name" value="Helicase_C-like"/>
</dbReference>
<keyword evidence="4" id="KW-0238">DNA-binding</keyword>
<accession>A0ABR8ALE0</accession>
<dbReference type="InterPro" id="IPR027417">
    <property type="entry name" value="P-loop_NTPase"/>
</dbReference>
<dbReference type="EMBL" id="JACJQH010000099">
    <property type="protein sequence ID" value="MBD2200614.1"/>
    <property type="molecule type" value="Genomic_DNA"/>
</dbReference>
<evidence type="ECO:0000259" key="8">
    <source>
        <dbReference type="PROSITE" id="PS51192"/>
    </source>
</evidence>
<dbReference type="PANTHER" id="PTHR13710">
    <property type="entry name" value="DNA HELICASE RECQ FAMILY MEMBER"/>
    <property type="match status" value="1"/>
</dbReference>
<evidence type="ECO:0000256" key="6">
    <source>
        <dbReference type="ARBA" id="ARBA00034617"/>
    </source>
</evidence>
<evidence type="ECO:0000259" key="9">
    <source>
        <dbReference type="PROSITE" id="PS51194"/>
    </source>
</evidence>
<dbReference type="InterPro" id="IPR014001">
    <property type="entry name" value="Helicase_ATP-bd"/>
</dbReference>
<feature type="domain" description="Helicase ATP-binding" evidence="8">
    <location>
        <begin position="159"/>
        <end position="340"/>
    </location>
</feature>
<sequence>MNDSFSQLREILKTGKIPEDISNVTEPCHRRLLDALRNSPGSGDIVSLVRHVLRREDAKQGGSSPTYLQIPRKPPFLDSTIWEQASITVYGEEEEYYLIMASPWQPEWLDLADQYPPDAPLFKEENRRNYKPVSGDPFLQLMKYEKYSSIGQREAIRAVLTAPDNSTLIINLPTGAGKSLCAQLPALLNSRNNNGVSVVVVPTTALAIDQERALKSFVHHATAYYSDDTVEGKERREGIRDRIRAGTQRIIFTSPESLMDSLAPALYEAAKLGILRYFIIDEAHMVEQWGDDFRPAFQEIPGLRKDLLRLSSFNTLLLTATLTESCLDTLETLFCQDLQVISAVQLRPEPAYWFNKCPSEEVRKQRLVEAVSHLPRPLIIYGTKVKDVEDWKRELTRAGFKRCDLMTGKSNTQEREQLIEKWREGKIDIVVATSAFGLGIDQADVRAVIHVCIPETIDRFYQEVGRGGRDGKASLSLTLYTKEDFRIAEGLNDKSAITIELGLQRWQTMFYKKETIGDGRFRVPIETPRSFQDKTIDKINYQNRAWNIRTLTLMNQANLIEIDSEEPPQKKNFESETEAAYQAAWDLYRNSRIIRICNEFHLEKFTWESEVELVRQERQSWSYKNLQLMKEALKPQRCISEIFAEAYSIPSRHTPETRNPVRAYRACGGCPVCRKNGVNPFSGIMPEPIPVWQKPKFFVGEELQRLLLDENLMLIFYESLEDKSRKRRINKVLKWFVEQGMRNIIIPSVLQEALMKEVNRIPNAFIFLWETYQPIKMPHIPTFIFHNETEKLPYNYLSKNTMSQTPRVILLPRDIPDPSRSDRRLIDIFSGRQFKFDSFCAEIGI</sequence>
<comment type="caution">
    <text evidence="10">The sequence shown here is derived from an EMBL/GenBank/DDBJ whole genome shotgun (WGS) entry which is preliminary data.</text>
</comment>
<evidence type="ECO:0000256" key="5">
    <source>
        <dbReference type="ARBA" id="ARBA00023235"/>
    </source>
</evidence>
<protein>
    <recommendedName>
        <fullName evidence="7">DNA 3'-5' helicase</fullName>
        <ecNumber evidence="7">5.6.2.4</ecNumber>
    </recommendedName>
</protein>
<dbReference type="PANTHER" id="PTHR13710:SF105">
    <property type="entry name" value="ATP-DEPENDENT DNA HELICASE Q1"/>
    <property type="match status" value="1"/>
</dbReference>
<comment type="similarity">
    <text evidence="1">Belongs to the helicase family. RecQ subfamily.</text>
</comment>
<keyword evidence="3" id="KW-0067">ATP-binding</keyword>
<evidence type="ECO:0000256" key="2">
    <source>
        <dbReference type="ARBA" id="ARBA00022741"/>
    </source>
</evidence>
<dbReference type="PROSITE" id="PS51194">
    <property type="entry name" value="HELICASE_CTER"/>
    <property type="match status" value="1"/>
</dbReference>
<keyword evidence="10" id="KW-0347">Helicase</keyword>
<reference evidence="10 11" key="1">
    <citation type="journal article" date="2020" name="ISME J.">
        <title>Comparative genomics reveals insights into cyanobacterial evolution and habitat adaptation.</title>
        <authorList>
            <person name="Chen M.Y."/>
            <person name="Teng W.K."/>
            <person name="Zhao L."/>
            <person name="Hu C.X."/>
            <person name="Zhou Y.K."/>
            <person name="Han B.P."/>
            <person name="Song L.R."/>
            <person name="Shu W.S."/>
        </authorList>
    </citation>
    <scope>NUCLEOTIDE SEQUENCE [LARGE SCALE GENOMIC DNA]</scope>
    <source>
        <strain evidence="10 11">FACHB-288</strain>
    </source>
</reference>
<feature type="domain" description="Helicase C-terminal" evidence="9">
    <location>
        <begin position="366"/>
        <end position="517"/>
    </location>
</feature>
<dbReference type="Pfam" id="PF00271">
    <property type="entry name" value="Helicase_C"/>
    <property type="match status" value="1"/>
</dbReference>
<keyword evidence="5" id="KW-0413">Isomerase</keyword>
<keyword evidence="2" id="KW-0547">Nucleotide-binding</keyword>
<dbReference type="SMART" id="SM00490">
    <property type="entry name" value="HELICc"/>
    <property type="match status" value="1"/>
</dbReference>
<dbReference type="NCBIfam" id="NF041063">
    <property type="entry name" value="DpdF"/>
    <property type="match status" value="1"/>
</dbReference>
<dbReference type="PROSITE" id="PS51192">
    <property type="entry name" value="HELICASE_ATP_BIND_1"/>
    <property type="match status" value="1"/>
</dbReference>